<name>A0A8S1SDK8_PAROT</name>
<gene>
    <name evidence="1" type="ORF">POCTA_138.1.T0080012</name>
</gene>
<dbReference type="PANTHER" id="PTHR45333">
    <property type="entry name" value="MEMBRANE PROTEIN-RELATED"/>
    <property type="match status" value="1"/>
</dbReference>
<dbReference type="PANTHER" id="PTHR45333:SF1">
    <property type="entry name" value="CHROMOSOME UNDETERMINED SCAFFOLD_625, WHOLE GENOME SHOTGUN SEQUENCE"/>
    <property type="match status" value="1"/>
</dbReference>
<protein>
    <recommendedName>
        <fullName evidence="3">Pentapeptide repeat-containing protein</fullName>
    </recommendedName>
</protein>
<reference evidence="1" key="1">
    <citation type="submission" date="2021-01" db="EMBL/GenBank/DDBJ databases">
        <authorList>
            <consortium name="Genoscope - CEA"/>
            <person name="William W."/>
        </authorList>
    </citation>
    <scope>NUCLEOTIDE SEQUENCE</scope>
</reference>
<organism evidence="1 2">
    <name type="scientific">Paramecium octaurelia</name>
    <dbReference type="NCBI Taxonomy" id="43137"/>
    <lineage>
        <taxon>Eukaryota</taxon>
        <taxon>Sar</taxon>
        <taxon>Alveolata</taxon>
        <taxon>Ciliophora</taxon>
        <taxon>Intramacronucleata</taxon>
        <taxon>Oligohymenophorea</taxon>
        <taxon>Peniculida</taxon>
        <taxon>Parameciidae</taxon>
        <taxon>Paramecium</taxon>
    </lineage>
</organism>
<proteinExistence type="predicted"/>
<evidence type="ECO:0000313" key="1">
    <source>
        <dbReference type="EMBL" id="CAD8136774.1"/>
    </source>
</evidence>
<keyword evidence="2" id="KW-1185">Reference proteome</keyword>
<dbReference type="Pfam" id="PF00805">
    <property type="entry name" value="Pentapeptide"/>
    <property type="match status" value="1"/>
</dbReference>
<comment type="caution">
    <text evidence="1">The sequence shown here is derived from an EMBL/GenBank/DDBJ whole genome shotgun (WGS) entry which is preliminary data.</text>
</comment>
<evidence type="ECO:0000313" key="2">
    <source>
        <dbReference type="Proteomes" id="UP000683925"/>
    </source>
</evidence>
<accession>A0A8S1SDK8</accession>
<dbReference type="AlphaFoldDB" id="A0A8S1SDK8"/>
<sequence>MNNHKTYMRYYLQQKILINNFLMEKTRITINSIWKRKLIQRRLLVDNQNSKNLSEIDYHKKNYSAEIFEQQHKDLIQQIAYDRVIIEFLKFLVLLTSIDERFFQCGSDSINLLVKMKVNLREQTLENIRIRDTNLIGGNFAKCNLNGQEFHNVDISGINLNQAQLFNSIWKNIQIHELYKLDGHSQNNILPQSAPIILSFQKCPTIPTQMLKELQS</sequence>
<dbReference type="EMBL" id="CAJJDP010000007">
    <property type="protein sequence ID" value="CAD8136774.1"/>
    <property type="molecule type" value="Genomic_DNA"/>
</dbReference>
<evidence type="ECO:0008006" key="3">
    <source>
        <dbReference type="Google" id="ProtNLM"/>
    </source>
</evidence>
<dbReference type="Proteomes" id="UP000683925">
    <property type="component" value="Unassembled WGS sequence"/>
</dbReference>
<dbReference type="InterPro" id="IPR001646">
    <property type="entry name" value="5peptide_repeat"/>
</dbReference>
<dbReference type="OrthoDB" id="311341at2759"/>